<evidence type="ECO:0000313" key="2">
    <source>
        <dbReference type="Proteomes" id="UP000798662"/>
    </source>
</evidence>
<dbReference type="EMBL" id="CM020618">
    <property type="protein sequence ID" value="KAK1860928.1"/>
    <property type="molecule type" value="Genomic_DNA"/>
</dbReference>
<dbReference type="Proteomes" id="UP000798662">
    <property type="component" value="Chromosome 1"/>
</dbReference>
<organism evidence="1 2">
    <name type="scientific">Pyropia yezoensis</name>
    <name type="common">Susabi-nori</name>
    <name type="synonym">Porphyra yezoensis</name>
    <dbReference type="NCBI Taxonomy" id="2788"/>
    <lineage>
        <taxon>Eukaryota</taxon>
        <taxon>Rhodophyta</taxon>
        <taxon>Bangiophyceae</taxon>
        <taxon>Bangiales</taxon>
        <taxon>Bangiaceae</taxon>
        <taxon>Pyropia</taxon>
    </lineage>
</organism>
<sequence length="418" mass="44703">MLQLEREKLLFKRFEERNAALEGVVTDGKSAIGAVGGFPSGDAAAAVGDLQYSDLVMVDARGNAVSTPLYVRRFMLVGWSAQPWFDRAVTGLFVRVSFGQHYQLARVKSVRVGGEPYMLDTTRTNKRLVCAVAGRETTYEMLFASNSTVTQAEFDSYASALRAEGESLPSRLLVNELMEQGSKARDGLEATPEEQAAFRTNMEKLFPERVNYTQKKAEIRSKMDALSDDIEVANAAGDDLRVRELTGIRDDMDDAFKAVIKLEQRYGPRSRAANSTGSILAARAAKNVKTAFGSGALGGAGVASLRALAGRAGRGDPGSALWSEVLTSAGVTADVEGKGVALDEEAAAQRLRDAYVAALAGVAEIEMELDRLGDADGGQAAMPLPPGVDTVYGRRKGPLPGGTGKIIFLAEYSRMQTG</sequence>
<reference evidence="1" key="1">
    <citation type="submission" date="2019-11" db="EMBL/GenBank/DDBJ databases">
        <title>Nori genome reveals adaptations in red seaweeds to the harsh intertidal environment.</title>
        <authorList>
            <person name="Wang D."/>
            <person name="Mao Y."/>
        </authorList>
    </citation>
    <scope>NUCLEOTIDE SEQUENCE</scope>
    <source>
        <tissue evidence="1">Gametophyte</tissue>
    </source>
</reference>
<proteinExistence type="predicted"/>
<name>A0ACC3BTP2_PYRYE</name>
<comment type="caution">
    <text evidence="1">The sequence shown here is derived from an EMBL/GenBank/DDBJ whole genome shotgun (WGS) entry which is preliminary data.</text>
</comment>
<evidence type="ECO:0000313" key="1">
    <source>
        <dbReference type="EMBL" id="KAK1860928.1"/>
    </source>
</evidence>
<protein>
    <submittedName>
        <fullName evidence="1">Uncharacterized protein</fullName>
    </submittedName>
</protein>
<keyword evidence="2" id="KW-1185">Reference proteome</keyword>
<gene>
    <name evidence="1" type="ORF">I4F81_003514</name>
</gene>
<accession>A0ACC3BTP2</accession>